<keyword evidence="1" id="KW-0472">Membrane</keyword>
<evidence type="ECO:0000256" key="1">
    <source>
        <dbReference type="SAM" id="Phobius"/>
    </source>
</evidence>
<reference evidence="2 3" key="1">
    <citation type="submission" date="2019-04" db="EMBL/GenBank/DDBJ databases">
        <title>Psychroflexus halotolerans sp. nov., isolated from a marine solar saltern.</title>
        <authorList>
            <person name="Feng X."/>
        </authorList>
    </citation>
    <scope>NUCLEOTIDE SEQUENCE [LARGE SCALE GENOMIC DNA]</scope>
    <source>
        <strain evidence="2 3">WDS2C27</strain>
    </source>
</reference>
<organism evidence="2 3">
    <name type="scientific">Mesohalobacter halotolerans</name>
    <dbReference type="NCBI Taxonomy" id="1883405"/>
    <lineage>
        <taxon>Bacteria</taxon>
        <taxon>Pseudomonadati</taxon>
        <taxon>Bacteroidota</taxon>
        <taxon>Flavobacteriia</taxon>
        <taxon>Flavobacteriales</taxon>
        <taxon>Flavobacteriaceae</taxon>
        <taxon>Mesohalobacter</taxon>
    </lineage>
</organism>
<feature type="transmembrane region" description="Helical" evidence="1">
    <location>
        <begin position="12"/>
        <end position="31"/>
    </location>
</feature>
<evidence type="ECO:0000313" key="2">
    <source>
        <dbReference type="EMBL" id="TKS56463.1"/>
    </source>
</evidence>
<comment type="caution">
    <text evidence="2">The sequence shown here is derived from an EMBL/GenBank/DDBJ whole genome shotgun (WGS) entry which is preliminary data.</text>
</comment>
<proteinExistence type="predicted"/>
<accession>A0A4U5TQX3</accession>
<feature type="transmembrane region" description="Helical" evidence="1">
    <location>
        <begin position="43"/>
        <end position="61"/>
    </location>
</feature>
<dbReference type="OrthoDB" id="1425700at2"/>
<feature type="transmembrane region" description="Helical" evidence="1">
    <location>
        <begin position="94"/>
        <end position="113"/>
    </location>
</feature>
<dbReference type="Proteomes" id="UP000306552">
    <property type="component" value="Unassembled WGS sequence"/>
</dbReference>
<keyword evidence="3" id="KW-1185">Reference proteome</keyword>
<name>A0A4U5TQX3_9FLAO</name>
<keyword evidence="1" id="KW-0812">Transmembrane</keyword>
<feature type="transmembrane region" description="Helical" evidence="1">
    <location>
        <begin position="125"/>
        <end position="145"/>
    </location>
</feature>
<dbReference type="EMBL" id="SWMU01000002">
    <property type="protein sequence ID" value="TKS56463.1"/>
    <property type="molecule type" value="Genomic_DNA"/>
</dbReference>
<sequence>MKAIIKPIIRLAIYAVLFYLCTIPIEADFLIGQANESNAIELAQQSILLITIILGFISLAYTAQYKTFMAVMSLFIGLHLIRELDAWFDTHIFNIGWFPYVVVLAIVMFYILIKNLKSFSNQIKSLSHTAGFGIFLISLANLHVFTRIYGKPSNWDNIMGQNYLYSVERASEESVELIAYMMILIAVIELFIFVKRDKILN</sequence>
<keyword evidence="1" id="KW-1133">Transmembrane helix</keyword>
<dbReference type="AlphaFoldDB" id="A0A4U5TQX3"/>
<feature type="transmembrane region" description="Helical" evidence="1">
    <location>
        <begin position="177"/>
        <end position="194"/>
    </location>
</feature>
<protein>
    <submittedName>
        <fullName evidence="2">Uncharacterized protein</fullName>
    </submittedName>
</protein>
<feature type="transmembrane region" description="Helical" evidence="1">
    <location>
        <begin position="68"/>
        <end position="88"/>
    </location>
</feature>
<evidence type="ECO:0000313" key="3">
    <source>
        <dbReference type="Proteomes" id="UP000306552"/>
    </source>
</evidence>
<gene>
    <name evidence="2" type="ORF">FCN74_05310</name>
</gene>
<dbReference type="RefSeq" id="WP_138931565.1">
    <property type="nucleotide sequence ID" value="NZ_SWMU01000002.1"/>
</dbReference>